<feature type="compositionally biased region" description="Basic and acidic residues" evidence="1">
    <location>
        <begin position="1432"/>
        <end position="1441"/>
    </location>
</feature>
<protein>
    <submittedName>
        <fullName evidence="2">Uncharacterized protein</fullName>
    </submittedName>
</protein>
<evidence type="ECO:0000313" key="2">
    <source>
        <dbReference type="EMBL" id="CCC48062.1"/>
    </source>
</evidence>
<feature type="compositionally biased region" description="Acidic residues" evidence="1">
    <location>
        <begin position="559"/>
        <end position="570"/>
    </location>
</feature>
<sequence>MLSCAAIQKLERYGQLAQKRRSVDDFVSSSLKDSRRGNVYALTHLPTWESCLSSLASQTSYTPPHEAKEVDEDGENVHGATDAGDNRAENEQTTHSTSNIKSDSNEYNQTVNIGAHNSANLTSISDSLIYAVSYAVSLNVHHMDVQRFTWGTCSTGKDGDAVKMYQEYDVSNSSTALEGKVFGTRLSEAVDLQAILGAVVGACERYVTSHMESSLKMTQALIHLLSNALNAFVVAAILLHAPTNDVVREGELLHKLCRDSTALIAATVRLLRSAQTRQPSNTLHSVRPCPTLLSQYVAKCADASAGYAKGVSSNVTGPMQCVADNSGHASRVCARGGKRDVSLTSRLLEWASVLESGSLTRSLAPLTVFQKLSIVDAIVAETDAANCCMEPEAFRHLLPSLIASAACNRSTRIVVYFRGDDIKLMQNNVRESSEYMMHTHVTTPPVERSTLCSLAHMPEQRKQYGGLLIAAWMASISFFFRSFCMEESWTTFAQEQRRMVWLREQETRRQQRQRKRHDSSSLGNAQGEPISSAASERSGSATSGVGVAKRGENCKPADFENDDDGNNFDDESAVSRFTSLSRMSRASLISTFSKPSMASYHSFLSVIDAANHEGKNAETSLYLHQSEDDNTNLPLILLEEVTLALQNFIAAVDGAGVGSLLLDELGLRSLAWRVIGERGRDVNEGFLETTGVPFLTVAGIPLEDLVESVGRLGVNGEQGVDLRSNTNVRKGVEGMNEGEITLTKAGVACSLLVRHLFSQQFAMLLLCYCERSEVWTEAAECESISSCSACILQQLYSTALSVCRGVNTTSAQPSVAHEFVTAVVKGMRARSRNGNYAVLSIFLNAMSGGLLAFVPIAKPVANKVAVEERDHKRYRCEDGKQPGAQCSQWTSEAMEEGVLPNVASRWVNLLGDLLVRVMGELFDESHGSEKQLTLSKVFVDLYLSLERVQVHTSCFANRANVNESFERSGSGAKDVPERQERTVKADSFTLASVVTSLPCASQAIEALQELFLPSSVDSQRRSCWILLRLMDSGNVVTLQMLWVLYMVHHQHNRSRGLAKADVSCEQRSDSDHWLIAILNIFDPRREYGRLSAGAKDEYWRWAGDVILQDWRSSPVLKLSALQQEPVSLSDSATRWLSQQLSMVPGILHAFANSSTPLVIEQYIHALLQAAICPANALSKLNTPCWERQKRLLLSAGEALQALSVVPHMKFSLWCNDVKRLLLAGGGTVLFLVNCGQSSVNSRERRDLLLQELWGRILQICSLPLRTLHDDDTFVDHELNFVHALLFHNDSTGPLLEEAVLLRLLRLLSGTLLPLGVLWRRAYLLPNLISTLLTLCLECVSRGGYSRVVLNRFSSFLFQLVKDSIHNRSRNITSSAKSLCLSSITACMFRLSAIHIDVFTTHSNDLDYLAADLLKTLKRIRLPHRRSQSAFTTHEEREESKGNKIAGAEDDGDEDWSDATLCDLSYACVGDGDGQLLLQQAAERVEEEDGNGTRHIFMVPE</sequence>
<accession>G0TVU6</accession>
<feature type="compositionally biased region" description="Basic and acidic residues" evidence="1">
    <location>
        <begin position="549"/>
        <end position="558"/>
    </location>
</feature>
<feature type="compositionally biased region" description="Polar residues" evidence="1">
    <location>
        <begin position="93"/>
        <end position="105"/>
    </location>
</feature>
<organism evidence="2">
    <name type="scientific">Trypanosoma vivax (strain Y486)</name>
    <dbReference type="NCBI Taxonomy" id="1055687"/>
    <lineage>
        <taxon>Eukaryota</taxon>
        <taxon>Discoba</taxon>
        <taxon>Euglenozoa</taxon>
        <taxon>Kinetoplastea</taxon>
        <taxon>Metakinetoplastina</taxon>
        <taxon>Trypanosomatida</taxon>
        <taxon>Trypanosomatidae</taxon>
        <taxon>Trypanosoma</taxon>
        <taxon>Duttonella</taxon>
    </lineage>
</organism>
<feature type="compositionally biased region" description="Polar residues" evidence="1">
    <location>
        <begin position="532"/>
        <end position="543"/>
    </location>
</feature>
<dbReference type="EMBL" id="HE573021">
    <property type="protein sequence ID" value="CCC48062.1"/>
    <property type="molecule type" value="Genomic_DNA"/>
</dbReference>
<feature type="region of interest" description="Disordered" evidence="1">
    <location>
        <begin position="59"/>
        <end position="105"/>
    </location>
</feature>
<proteinExistence type="predicted"/>
<gene>
    <name evidence="2" type="ORF">TVY486_0502640</name>
</gene>
<feature type="region of interest" description="Disordered" evidence="1">
    <location>
        <begin position="1427"/>
        <end position="1452"/>
    </location>
</feature>
<reference evidence="2" key="1">
    <citation type="journal article" date="2012" name="Proc. Natl. Acad. Sci. U.S.A.">
        <title>Antigenic diversity is generated by distinct evolutionary mechanisms in African trypanosome species.</title>
        <authorList>
            <person name="Jackson A.P."/>
            <person name="Berry A."/>
            <person name="Aslett M."/>
            <person name="Allison H.C."/>
            <person name="Burton P."/>
            <person name="Vavrova-Anderson J."/>
            <person name="Brown R."/>
            <person name="Browne H."/>
            <person name="Corton N."/>
            <person name="Hauser H."/>
            <person name="Gamble J."/>
            <person name="Gilderthorp R."/>
            <person name="Marcello L."/>
            <person name="McQuillan J."/>
            <person name="Otto T.D."/>
            <person name="Quail M.A."/>
            <person name="Sanders M.J."/>
            <person name="van Tonder A."/>
            <person name="Ginger M.L."/>
            <person name="Field M.C."/>
            <person name="Barry J.D."/>
            <person name="Hertz-Fowler C."/>
            <person name="Berriman M."/>
        </authorList>
    </citation>
    <scope>NUCLEOTIDE SEQUENCE</scope>
    <source>
        <strain evidence="2">Y486</strain>
    </source>
</reference>
<feature type="region of interest" description="Disordered" evidence="1">
    <location>
        <begin position="508"/>
        <end position="570"/>
    </location>
</feature>
<evidence type="ECO:0000256" key="1">
    <source>
        <dbReference type="SAM" id="MobiDB-lite"/>
    </source>
</evidence>
<name>G0TVU6_TRYVY</name>